<name>D6WJJ8_TRICA</name>
<accession>D6WJJ8</accession>
<gene>
    <name evidence="1" type="primary">GLEAN_13764</name>
    <name evidence="1" type="ORF">TcasGA2_TC013764</name>
</gene>
<dbReference type="EMBL" id="KQ971342">
    <property type="protein sequence ID" value="EFA03666.1"/>
    <property type="molecule type" value="Genomic_DNA"/>
</dbReference>
<reference evidence="1 2" key="1">
    <citation type="journal article" date="2008" name="Nature">
        <title>The genome of the model beetle and pest Tribolium castaneum.</title>
        <authorList>
            <consortium name="Tribolium Genome Sequencing Consortium"/>
            <person name="Richards S."/>
            <person name="Gibbs R.A."/>
            <person name="Weinstock G.M."/>
            <person name="Brown S.J."/>
            <person name="Denell R."/>
            <person name="Beeman R.W."/>
            <person name="Gibbs R."/>
            <person name="Beeman R.W."/>
            <person name="Brown S.J."/>
            <person name="Bucher G."/>
            <person name="Friedrich M."/>
            <person name="Grimmelikhuijzen C.J."/>
            <person name="Klingler M."/>
            <person name="Lorenzen M."/>
            <person name="Richards S."/>
            <person name="Roth S."/>
            <person name="Schroder R."/>
            <person name="Tautz D."/>
            <person name="Zdobnov E.M."/>
            <person name="Muzny D."/>
            <person name="Gibbs R.A."/>
            <person name="Weinstock G.M."/>
            <person name="Attaway T."/>
            <person name="Bell S."/>
            <person name="Buhay C.J."/>
            <person name="Chandrabose M.N."/>
            <person name="Chavez D."/>
            <person name="Clerk-Blankenburg K.P."/>
            <person name="Cree A."/>
            <person name="Dao M."/>
            <person name="Davis C."/>
            <person name="Chacko J."/>
            <person name="Dinh H."/>
            <person name="Dugan-Rocha S."/>
            <person name="Fowler G."/>
            <person name="Garner T.T."/>
            <person name="Garnes J."/>
            <person name="Gnirke A."/>
            <person name="Hawes A."/>
            <person name="Hernandez J."/>
            <person name="Hines S."/>
            <person name="Holder M."/>
            <person name="Hume J."/>
            <person name="Jhangiani S.N."/>
            <person name="Joshi V."/>
            <person name="Khan Z.M."/>
            <person name="Jackson L."/>
            <person name="Kovar C."/>
            <person name="Kowis A."/>
            <person name="Lee S."/>
            <person name="Lewis L.R."/>
            <person name="Margolis J."/>
            <person name="Morgan M."/>
            <person name="Nazareth L.V."/>
            <person name="Nguyen N."/>
            <person name="Okwuonu G."/>
            <person name="Parker D."/>
            <person name="Richards S."/>
            <person name="Ruiz S.J."/>
            <person name="Santibanez J."/>
            <person name="Savard J."/>
            <person name="Scherer S.E."/>
            <person name="Schneider B."/>
            <person name="Sodergren E."/>
            <person name="Tautz D."/>
            <person name="Vattahil S."/>
            <person name="Villasana D."/>
            <person name="White C.S."/>
            <person name="Wright R."/>
            <person name="Park Y."/>
            <person name="Beeman R.W."/>
            <person name="Lord J."/>
            <person name="Oppert B."/>
            <person name="Lorenzen M."/>
            <person name="Brown S."/>
            <person name="Wang L."/>
            <person name="Savard J."/>
            <person name="Tautz D."/>
            <person name="Richards S."/>
            <person name="Weinstock G."/>
            <person name="Gibbs R.A."/>
            <person name="Liu Y."/>
            <person name="Worley K."/>
            <person name="Weinstock G."/>
            <person name="Elsik C.G."/>
            <person name="Reese J.T."/>
            <person name="Elhaik E."/>
            <person name="Landan G."/>
            <person name="Graur D."/>
            <person name="Arensburger P."/>
            <person name="Atkinson P."/>
            <person name="Beeman R.W."/>
            <person name="Beidler J."/>
            <person name="Brown S.J."/>
            <person name="Demuth J.P."/>
            <person name="Drury D.W."/>
            <person name="Du Y.Z."/>
            <person name="Fujiwara H."/>
            <person name="Lorenzen M."/>
            <person name="Maselli V."/>
            <person name="Osanai M."/>
            <person name="Park Y."/>
            <person name="Robertson H.M."/>
            <person name="Tu Z."/>
            <person name="Wang J.J."/>
            <person name="Wang S."/>
            <person name="Richards S."/>
            <person name="Song H."/>
            <person name="Zhang L."/>
            <person name="Sodergren E."/>
            <person name="Werner D."/>
            <person name="Stanke M."/>
            <person name="Morgenstern B."/>
            <person name="Solovyev V."/>
            <person name="Kosarev P."/>
            <person name="Brown G."/>
            <person name="Chen H.C."/>
            <person name="Ermolaeva O."/>
            <person name="Hlavina W."/>
            <person name="Kapustin Y."/>
            <person name="Kiryutin B."/>
            <person name="Kitts P."/>
            <person name="Maglott D."/>
            <person name="Pruitt K."/>
            <person name="Sapojnikov V."/>
            <person name="Souvorov A."/>
            <person name="Mackey A.J."/>
            <person name="Waterhouse R.M."/>
            <person name="Wyder S."/>
            <person name="Zdobnov E.M."/>
            <person name="Zdobnov E.M."/>
            <person name="Wyder S."/>
            <person name="Kriventseva E.V."/>
            <person name="Kadowaki T."/>
            <person name="Bork P."/>
            <person name="Aranda M."/>
            <person name="Bao R."/>
            <person name="Beermann A."/>
            <person name="Berns N."/>
            <person name="Bolognesi R."/>
            <person name="Bonneton F."/>
            <person name="Bopp D."/>
            <person name="Brown S.J."/>
            <person name="Bucher G."/>
            <person name="Butts T."/>
            <person name="Chaumot A."/>
            <person name="Denell R.E."/>
            <person name="Ferrier D.E."/>
            <person name="Friedrich M."/>
            <person name="Gordon C.M."/>
            <person name="Jindra M."/>
            <person name="Klingler M."/>
            <person name="Lan Q."/>
            <person name="Lattorff H.M."/>
            <person name="Laudet V."/>
            <person name="von Levetsow C."/>
            <person name="Liu Z."/>
            <person name="Lutz R."/>
            <person name="Lynch J.A."/>
            <person name="da Fonseca R.N."/>
            <person name="Posnien N."/>
            <person name="Reuter R."/>
            <person name="Roth S."/>
            <person name="Savard J."/>
            <person name="Schinko J.B."/>
            <person name="Schmitt C."/>
            <person name="Schoppmeier M."/>
            <person name="Schroder R."/>
            <person name="Shippy T.D."/>
            <person name="Simonnet F."/>
            <person name="Marques-Souza H."/>
            <person name="Tautz D."/>
            <person name="Tomoyasu Y."/>
            <person name="Trauner J."/>
            <person name="Van der Zee M."/>
            <person name="Vervoort M."/>
            <person name="Wittkopp N."/>
            <person name="Wimmer E.A."/>
            <person name="Yang X."/>
            <person name="Jones A.K."/>
            <person name="Sattelle D.B."/>
            <person name="Ebert P.R."/>
            <person name="Nelson D."/>
            <person name="Scott J.G."/>
            <person name="Beeman R.W."/>
            <person name="Muthukrishnan S."/>
            <person name="Kramer K.J."/>
            <person name="Arakane Y."/>
            <person name="Beeman R.W."/>
            <person name="Zhu Q."/>
            <person name="Hogenkamp D."/>
            <person name="Dixit R."/>
            <person name="Oppert B."/>
            <person name="Jiang H."/>
            <person name="Zou Z."/>
            <person name="Marshall J."/>
            <person name="Elpidina E."/>
            <person name="Vinokurov K."/>
            <person name="Oppert C."/>
            <person name="Zou Z."/>
            <person name="Evans J."/>
            <person name="Lu Z."/>
            <person name="Zhao P."/>
            <person name="Sumathipala N."/>
            <person name="Altincicek B."/>
            <person name="Vilcinskas A."/>
            <person name="Williams M."/>
            <person name="Hultmark D."/>
            <person name="Hetru C."/>
            <person name="Jiang H."/>
            <person name="Grimmelikhuijzen C.J."/>
            <person name="Hauser F."/>
            <person name="Cazzamali G."/>
            <person name="Williamson M."/>
            <person name="Park Y."/>
            <person name="Li B."/>
            <person name="Tanaka Y."/>
            <person name="Predel R."/>
            <person name="Neupert S."/>
            <person name="Schachtner J."/>
            <person name="Verleyen P."/>
            <person name="Raible F."/>
            <person name="Bork P."/>
            <person name="Friedrich M."/>
            <person name="Walden K.K."/>
            <person name="Robertson H.M."/>
            <person name="Angeli S."/>
            <person name="Foret S."/>
            <person name="Bucher G."/>
            <person name="Schuetz S."/>
            <person name="Maleszka R."/>
            <person name="Wimmer E.A."/>
            <person name="Beeman R.W."/>
            <person name="Lorenzen M."/>
            <person name="Tomoyasu Y."/>
            <person name="Miller S.C."/>
            <person name="Grossmann D."/>
            <person name="Bucher G."/>
        </authorList>
    </citation>
    <scope>NUCLEOTIDE SEQUENCE [LARGE SCALE GENOMIC DNA]</scope>
    <source>
        <strain evidence="1 2">Georgia GA2</strain>
    </source>
</reference>
<dbReference type="AlphaFoldDB" id="D6WJJ8"/>
<dbReference type="HOGENOM" id="CLU_2389048_0_0_1"/>
<protein>
    <submittedName>
        <fullName evidence="1">Uncharacterized protein</fullName>
    </submittedName>
</protein>
<dbReference type="InParanoid" id="D6WJJ8"/>
<evidence type="ECO:0000313" key="2">
    <source>
        <dbReference type="Proteomes" id="UP000007266"/>
    </source>
</evidence>
<proteinExistence type="predicted"/>
<organism evidence="1 2">
    <name type="scientific">Tribolium castaneum</name>
    <name type="common">Red flour beetle</name>
    <dbReference type="NCBI Taxonomy" id="7070"/>
    <lineage>
        <taxon>Eukaryota</taxon>
        <taxon>Metazoa</taxon>
        <taxon>Ecdysozoa</taxon>
        <taxon>Arthropoda</taxon>
        <taxon>Hexapoda</taxon>
        <taxon>Insecta</taxon>
        <taxon>Pterygota</taxon>
        <taxon>Neoptera</taxon>
        <taxon>Endopterygota</taxon>
        <taxon>Coleoptera</taxon>
        <taxon>Polyphaga</taxon>
        <taxon>Cucujiformia</taxon>
        <taxon>Tenebrionidae</taxon>
        <taxon>Tenebrionidae incertae sedis</taxon>
        <taxon>Tribolium</taxon>
    </lineage>
</organism>
<reference evidence="1 2" key="2">
    <citation type="journal article" date="2010" name="Nucleic Acids Res.">
        <title>BeetleBase in 2010: revisions to provide comprehensive genomic information for Tribolium castaneum.</title>
        <authorList>
            <person name="Kim H.S."/>
            <person name="Murphy T."/>
            <person name="Xia J."/>
            <person name="Caragea D."/>
            <person name="Park Y."/>
            <person name="Beeman R.W."/>
            <person name="Lorenzen M.D."/>
            <person name="Butcher S."/>
            <person name="Manak J.R."/>
            <person name="Brown S.J."/>
        </authorList>
    </citation>
    <scope>GENOME REANNOTATION</scope>
    <source>
        <strain evidence="1 2">Georgia GA2</strain>
    </source>
</reference>
<dbReference type="Proteomes" id="UP000007266">
    <property type="component" value="Linkage group 5"/>
</dbReference>
<sequence length="94" mass="11009">MQNCDHRPMQCITVAKSPSESLQTRNIRSTASCYVDLRVVRYTETADRISRNCLHTLPEVRPDRTHFSAFYRENVSTFKTILLDVGHYEAFKRK</sequence>
<evidence type="ECO:0000313" key="1">
    <source>
        <dbReference type="EMBL" id="EFA03666.1"/>
    </source>
</evidence>
<keyword evidence="2" id="KW-1185">Reference proteome</keyword>